<dbReference type="AlphaFoldDB" id="A0A168E0F4"/>
<feature type="region of interest" description="Disordered" evidence="1">
    <location>
        <begin position="225"/>
        <end position="244"/>
    </location>
</feature>
<accession>A0A168E0F4</accession>
<dbReference type="Proteomes" id="UP000078544">
    <property type="component" value="Unassembled WGS sequence"/>
</dbReference>
<name>A0A168E0F4_9HYPO</name>
<feature type="compositionally biased region" description="Low complexity" evidence="1">
    <location>
        <begin position="225"/>
        <end position="240"/>
    </location>
</feature>
<evidence type="ECO:0000256" key="1">
    <source>
        <dbReference type="SAM" id="MobiDB-lite"/>
    </source>
</evidence>
<evidence type="ECO:0000313" key="3">
    <source>
        <dbReference type="Proteomes" id="UP000078544"/>
    </source>
</evidence>
<reference evidence="2 3" key="1">
    <citation type="journal article" date="2016" name="Genome Biol. Evol.">
        <title>Divergent and convergent evolution of fungal pathogenicity.</title>
        <authorList>
            <person name="Shang Y."/>
            <person name="Xiao G."/>
            <person name="Zheng P."/>
            <person name="Cen K."/>
            <person name="Zhan S."/>
            <person name="Wang C."/>
        </authorList>
    </citation>
    <scope>NUCLEOTIDE SEQUENCE [LARGE SCALE GENOMIC DNA]</scope>
    <source>
        <strain evidence="2 3">RCEF 2490</strain>
    </source>
</reference>
<organism evidence="2 3">
    <name type="scientific">Moelleriella libera RCEF 2490</name>
    <dbReference type="NCBI Taxonomy" id="1081109"/>
    <lineage>
        <taxon>Eukaryota</taxon>
        <taxon>Fungi</taxon>
        <taxon>Dikarya</taxon>
        <taxon>Ascomycota</taxon>
        <taxon>Pezizomycotina</taxon>
        <taxon>Sordariomycetes</taxon>
        <taxon>Hypocreomycetidae</taxon>
        <taxon>Hypocreales</taxon>
        <taxon>Clavicipitaceae</taxon>
        <taxon>Moelleriella</taxon>
    </lineage>
</organism>
<comment type="caution">
    <text evidence="2">The sequence shown here is derived from an EMBL/GenBank/DDBJ whole genome shotgun (WGS) entry which is preliminary data.</text>
</comment>
<dbReference type="EMBL" id="AZGY01000005">
    <property type="protein sequence ID" value="KZZ98291.1"/>
    <property type="molecule type" value="Genomic_DNA"/>
</dbReference>
<protein>
    <submittedName>
        <fullName evidence="2">Uncharacterized protein</fullName>
    </submittedName>
</protein>
<gene>
    <name evidence="2" type="ORF">AAL_02809</name>
</gene>
<dbReference type="OrthoDB" id="5958943at2759"/>
<proteinExistence type="predicted"/>
<evidence type="ECO:0000313" key="2">
    <source>
        <dbReference type="EMBL" id="KZZ98291.1"/>
    </source>
</evidence>
<keyword evidence="3" id="KW-1185">Reference proteome</keyword>
<sequence length="726" mass="81894">MTSRDVYFDGDRVPSGVPRISLDAPIGNELGRLHGTEQLRNFAYCPKDDQSFTSWSFGADLGSMLPDTRLETFSSAPIDPSMALPIPDEWPSRNDDRCRQIPISPTVSSLTPQYEGYEPTSPLEGEIAESTNKAMMLSGLTQIYKDSMENALQCWMTKEYCPYTRRRQEGQQSQTIVPVTSLYQRVFQLDDAMSSLRSRALTPTEKLGTLRALRTTILAFASQWSHSSGSSSNSSFAPSSQDNSPAELQEFESILRESLWHQAKRSLSRWAECDSIIIIWTGLLLALVQPPLTPVQDDWDCLKPNNTTQYASMAGGMVGLSGGATNDPHDQHDRMKLRSASYQTLFLEKALHRLVSWKNRVDGAVASYDLRAHEVYPTSMPVADQDIGSFQLLFWMGVMMDTTSSVLKRKKPVMSDNDTRFLYGRPRGEYLFEAEGRLRPVSGLTPRAQADDVDDIWDISMIKRLRPRLTHWQIEGLISGRQIEMALQQATPVKMLLWRRASLLGALLKEGTTAARVFEMKIQESLEIINEWNSTFGKFLEDCIAQHHRLSFKIQSWYVVLAAHWHLATLHVARLIRDIDGGERGEGMKAAIRQSSGLVQGLEKQGAYSIAALARVSCFDNGSFQGQEHFHFALRRSALLTEPWTDVFEQALVTSCRLLLDWRRSWTAIWARDTMSPQQAWICMNTGWQELHEHCHSCLKALKLLGRRSEFALQSAGELNGELQAG</sequence>